<keyword evidence="1" id="KW-1133">Transmembrane helix</keyword>
<protein>
    <submittedName>
        <fullName evidence="2">Uncharacterized protein</fullName>
    </submittedName>
</protein>
<organism evidence="2">
    <name type="scientific">Ajellomyces dermatitidis (strain ATCC 18188 / CBS 674.68)</name>
    <name type="common">Blastomyces dermatitidis</name>
    <dbReference type="NCBI Taxonomy" id="653446"/>
    <lineage>
        <taxon>Eukaryota</taxon>
        <taxon>Fungi</taxon>
        <taxon>Dikarya</taxon>
        <taxon>Ascomycota</taxon>
        <taxon>Pezizomycotina</taxon>
        <taxon>Eurotiomycetes</taxon>
        <taxon>Eurotiomycetidae</taxon>
        <taxon>Onygenales</taxon>
        <taxon>Ajellomycetaceae</taxon>
        <taxon>Blastomyces</taxon>
    </lineage>
</organism>
<sequence>LFLIQLVSYIHSYKEIFTILHHLFTNFSHSLIIFFIIVIIEYYYLIQDFYLFFYSTLFICSSITLYVFLMMTLHSYNKCHCSAHTEQFINKSSCVDRFTFTDDSELNIESLIKNLKNVIMKKLSMSYVAESSVSLSTLSVSFSATLSQSSTPVSVSDSLTSAISVSVTLTSATSALSGFTVSAFIISSPCFKKMLFALMSEIILIEDDNITETILFHSQASLITFSSFSTEKVMHTLSCKHSVSDDFCCHSSDSVSSSFISSAFTLSALTSDS</sequence>
<feature type="transmembrane region" description="Helical" evidence="1">
    <location>
        <begin position="51"/>
        <end position="69"/>
    </location>
</feature>
<reference evidence="2" key="1">
    <citation type="submission" date="2010-03" db="EMBL/GenBank/DDBJ databases">
        <title>Annotation of Blastomyces dermatitidis strain ATCC 18188.</title>
        <authorList>
            <consortium name="The Broad Institute Genome Sequencing Platform"/>
            <consortium name="Broad Institute Genome Sequencing Center for Infectious Disease."/>
            <person name="Cuomo C."/>
            <person name="Klein B."/>
            <person name="Sullivan T."/>
            <person name="Heitman J."/>
            <person name="Young S."/>
            <person name="Zeng Q."/>
            <person name="Gargeya S."/>
            <person name="Alvarado L."/>
            <person name="Berlin A.M."/>
            <person name="Chapman S.B."/>
            <person name="Chen Z."/>
            <person name="Freedman E."/>
            <person name="Gellesch M."/>
            <person name="Goldberg J."/>
            <person name="Griggs A."/>
            <person name="Gujja S."/>
            <person name="Heilman E."/>
            <person name="Heiman D."/>
            <person name="Howarth C."/>
            <person name="Mehta T."/>
            <person name="Neiman D."/>
            <person name="Pearson M."/>
            <person name="Roberts A."/>
            <person name="Saif S."/>
            <person name="Shea T."/>
            <person name="Shenoy N."/>
            <person name="Sisk P."/>
            <person name="Stolte C."/>
            <person name="Sykes S."/>
            <person name="White J."/>
            <person name="Yandava C."/>
            <person name="Haas B."/>
            <person name="Nusbaum C."/>
            <person name="Birren B."/>
        </authorList>
    </citation>
    <scope>NUCLEOTIDE SEQUENCE</scope>
    <source>
        <strain evidence="2">ATCC 18188</strain>
    </source>
</reference>
<feature type="non-terminal residue" evidence="2">
    <location>
        <position position="1"/>
    </location>
</feature>
<dbReference type="Proteomes" id="UP000007802">
    <property type="component" value="Unassembled WGS sequence"/>
</dbReference>
<feature type="non-terminal residue" evidence="2">
    <location>
        <position position="273"/>
    </location>
</feature>
<keyword evidence="1" id="KW-0812">Transmembrane</keyword>
<accession>A0A0J9EWA6</accession>
<keyword evidence="1" id="KW-0472">Membrane</keyword>
<name>A0A0J9EWA6_AJEDA</name>
<dbReference type="EMBL" id="GG750034">
    <property type="protein sequence ID" value="KMW69450.1"/>
    <property type="molecule type" value="Genomic_DNA"/>
</dbReference>
<feature type="transmembrane region" description="Helical" evidence="1">
    <location>
        <begin position="23"/>
        <end position="45"/>
    </location>
</feature>
<proteinExistence type="predicted"/>
<evidence type="ECO:0000313" key="2">
    <source>
        <dbReference type="EMBL" id="KMW69450.1"/>
    </source>
</evidence>
<dbReference type="AlphaFoldDB" id="A0A0J9EWA6"/>
<gene>
    <name evidence="2" type="ORF">BDDG_13596</name>
</gene>
<evidence type="ECO:0000256" key="1">
    <source>
        <dbReference type="SAM" id="Phobius"/>
    </source>
</evidence>